<feature type="compositionally biased region" description="Low complexity" evidence="1">
    <location>
        <begin position="49"/>
        <end position="77"/>
    </location>
</feature>
<sequence>MSIAPRSTSSASQPPLPTPSARSPRRRWGLGASGIALATALALAGGAGLAHAAPTPAPHAPATHAPTTGATATTSPSDQIGGLINQIELGAVPLDSELADAVRKMKAAGVDQMALKAAEAVKSSLGQISPDQITGLLGQLPLGGLSSVSARRDVDTITDPSAVLRAAGIQTFTPSIAPFCTAPTADNPLGLVTAGAGAVAGPWPMKTEPTTQISQILQMIPGVKVPPLAPINLVGNGQTGYAFVPASPVTDGKIQVAWFNTSTLQGGFADLQSLTDNPQAALLTKMIPALGAIRLAPVETGKGTILSAVYGTARNGSQSCFFLPAVGIVDATS</sequence>
<gene>
    <name evidence="2" type="ORF">EF294_10080</name>
</gene>
<dbReference type="RefSeq" id="WP_123928925.1">
    <property type="nucleotide sequence ID" value="NZ_JBPSDP010000005.1"/>
</dbReference>
<reference evidence="2 3" key="1">
    <citation type="submission" date="2018-11" db="EMBL/GenBank/DDBJ databases">
        <title>Draft genome sequence of Gordonia sp. RS15-1S isolated from rice stems.</title>
        <authorList>
            <person name="Muangham S."/>
        </authorList>
    </citation>
    <scope>NUCLEOTIDE SEQUENCE [LARGE SCALE GENOMIC DNA]</scope>
    <source>
        <strain evidence="2 3">RS15-1S</strain>
    </source>
</reference>
<dbReference type="InterPro" id="IPR006311">
    <property type="entry name" value="TAT_signal"/>
</dbReference>
<organism evidence="2 3">
    <name type="scientific">Gordonia oryzae</name>
    <dbReference type="NCBI Taxonomy" id="2487349"/>
    <lineage>
        <taxon>Bacteria</taxon>
        <taxon>Bacillati</taxon>
        <taxon>Actinomycetota</taxon>
        <taxon>Actinomycetes</taxon>
        <taxon>Mycobacteriales</taxon>
        <taxon>Gordoniaceae</taxon>
        <taxon>Gordonia</taxon>
    </lineage>
</organism>
<name>A0A3N4GHJ2_9ACTN</name>
<feature type="compositionally biased region" description="Polar residues" evidence="1">
    <location>
        <begin position="1"/>
        <end position="13"/>
    </location>
</feature>
<dbReference type="AlphaFoldDB" id="A0A3N4GHJ2"/>
<evidence type="ECO:0000256" key="1">
    <source>
        <dbReference type="SAM" id="MobiDB-lite"/>
    </source>
</evidence>
<proteinExistence type="predicted"/>
<feature type="region of interest" description="Disordered" evidence="1">
    <location>
        <begin position="49"/>
        <end position="78"/>
    </location>
</feature>
<dbReference type="OrthoDB" id="4381673at2"/>
<keyword evidence="3" id="KW-1185">Reference proteome</keyword>
<protein>
    <submittedName>
        <fullName evidence="2">Uncharacterized protein</fullName>
    </submittedName>
</protein>
<accession>A0A3N4GHJ2</accession>
<dbReference type="Proteomes" id="UP000267536">
    <property type="component" value="Unassembled WGS sequence"/>
</dbReference>
<evidence type="ECO:0000313" key="2">
    <source>
        <dbReference type="EMBL" id="RPA62333.1"/>
    </source>
</evidence>
<feature type="region of interest" description="Disordered" evidence="1">
    <location>
        <begin position="1"/>
        <end position="27"/>
    </location>
</feature>
<evidence type="ECO:0000313" key="3">
    <source>
        <dbReference type="Proteomes" id="UP000267536"/>
    </source>
</evidence>
<dbReference type="PROSITE" id="PS51318">
    <property type="entry name" value="TAT"/>
    <property type="match status" value="1"/>
</dbReference>
<dbReference type="EMBL" id="RKMH01000006">
    <property type="protein sequence ID" value="RPA62333.1"/>
    <property type="molecule type" value="Genomic_DNA"/>
</dbReference>
<comment type="caution">
    <text evidence="2">The sequence shown here is derived from an EMBL/GenBank/DDBJ whole genome shotgun (WGS) entry which is preliminary data.</text>
</comment>